<dbReference type="Pfam" id="PF02625">
    <property type="entry name" value="XdhC_CoxI"/>
    <property type="match status" value="1"/>
</dbReference>
<comment type="caution">
    <text evidence="2">The sequence shown here is derived from an EMBL/GenBank/DDBJ whole genome shotgun (WGS) entry which is preliminary data.</text>
</comment>
<keyword evidence="3" id="KW-1185">Reference proteome</keyword>
<dbReference type="InterPro" id="IPR003777">
    <property type="entry name" value="XdhC_CoxI"/>
</dbReference>
<protein>
    <submittedName>
        <fullName evidence="2">XdhC family protein</fullName>
    </submittedName>
</protein>
<evidence type="ECO:0000259" key="1">
    <source>
        <dbReference type="Pfam" id="PF02625"/>
    </source>
</evidence>
<proteinExistence type="predicted"/>
<evidence type="ECO:0000313" key="2">
    <source>
        <dbReference type="EMBL" id="MCK0198810.1"/>
    </source>
</evidence>
<dbReference type="EMBL" id="JALKCH010000015">
    <property type="protein sequence ID" value="MCK0198810.1"/>
    <property type="molecule type" value="Genomic_DNA"/>
</dbReference>
<dbReference type="InterPro" id="IPR052698">
    <property type="entry name" value="MoCofactor_Util/Proc"/>
</dbReference>
<dbReference type="PANTHER" id="PTHR30388">
    <property type="entry name" value="ALDEHYDE OXIDOREDUCTASE MOLYBDENUM COFACTOR ASSEMBLY PROTEIN"/>
    <property type="match status" value="1"/>
</dbReference>
<dbReference type="Proteomes" id="UP001203284">
    <property type="component" value="Unassembled WGS sequence"/>
</dbReference>
<name>A0ABT0DFR4_9HYPH</name>
<organism evidence="2 3">
    <name type="scientific">Ancylobacter crimeensis</name>
    <dbReference type="NCBI Taxonomy" id="2579147"/>
    <lineage>
        <taxon>Bacteria</taxon>
        <taxon>Pseudomonadati</taxon>
        <taxon>Pseudomonadota</taxon>
        <taxon>Alphaproteobacteria</taxon>
        <taxon>Hyphomicrobiales</taxon>
        <taxon>Xanthobacteraceae</taxon>
        <taxon>Ancylobacter</taxon>
    </lineage>
</organism>
<evidence type="ECO:0000313" key="3">
    <source>
        <dbReference type="Proteomes" id="UP001203284"/>
    </source>
</evidence>
<reference evidence="2 3" key="1">
    <citation type="submission" date="2022-04" db="EMBL/GenBank/DDBJ databases">
        <authorList>
            <person name="Grouzdev D.S."/>
            <person name="Pantiukh K.S."/>
            <person name="Krutkina M.S."/>
        </authorList>
    </citation>
    <scope>NUCLEOTIDE SEQUENCE [LARGE SCALE GENOMIC DNA]</scope>
    <source>
        <strain evidence="2 3">6x-1</strain>
    </source>
</reference>
<feature type="domain" description="XdhC- CoxI" evidence="1">
    <location>
        <begin position="15"/>
        <end position="82"/>
    </location>
</feature>
<gene>
    <name evidence="2" type="ORF">MWN34_18075</name>
</gene>
<dbReference type="PANTHER" id="PTHR30388:SF4">
    <property type="entry name" value="MOLYBDENUM COFACTOR INSERTION CHAPERONE PAOD"/>
    <property type="match status" value="1"/>
</dbReference>
<sequence>MFAREDDVLEAAERWRCEGRGVALATVVETWGSAPRPVGSHLAIDEAGHFLGSVSGGCVEGAVVAEAAEVIASGAPRLMEFGVADETAWQVGLSCGGRIAVYIEKVA</sequence>
<accession>A0ABT0DFR4</accession>
<dbReference type="RefSeq" id="WP_247030713.1">
    <property type="nucleotide sequence ID" value="NZ_JALKCH010000015.1"/>
</dbReference>